<proteinExistence type="predicted"/>
<name>A0ABS6HNX5_MYCGD</name>
<keyword evidence="2" id="KW-1185">Reference proteome</keyword>
<accession>A0ABS6HNX5</accession>
<dbReference type="RefSeq" id="WP_214395109.1">
    <property type="nucleotide sequence ID" value="NZ_JAHBOL010000016.1"/>
</dbReference>
<comment type="caution">
    <text evidence="1">The sequence shown here is derived from an EMBL/GenBank/DDBJ whole genome shotgun (WGS) entry which is preliminary data.</text>
</comment>
<protein>
    <recommendedName>
        <fullName evidence="3">Transposase</fullName>
    </recommendedName>
</protein>
<dbReference type="Proteomes" id="UP000696413">
    <property type="component" value="Unassembled WGS sequence"/>
</dbReference>
<evidence type="ECO:0000313" key="1">
    <source>
        <dbReference type="EMBL" id="MBU8824401.1"/>
    </source>
</evidence>
<sequence>MDNDDLLERILHAMDMCPPRHWTRAQAARVLEAVVSATAENLIAEASK</sequence>
<evidence type="ECO:0008006" key="3">
    <source>
        <dbReference type="Google" id="ProtNLM"/>
    </source>
</evidence>
<evidence type="ECO:0000313" key="2">
    <source>
        <dbReference type="Proteomes" id="UP000696413"/>
    </source>
</evidence>
<gene>
    <name evidence="1" type="ORF">KL859_16175</name>
</gene>
<organism evidence="1 2">
    <name type="scientific">Mycolicibacterium goodii</name>
    <name type="common">Mycobacterium goodii</name>
    <dbReference type="NCBI Taxonomy" id="134601"/>
    <lineage>
        <taxon>Bacteria</taxon>
        <taxon>Bacillati</taxon>
        <taxon>Actinomycetota</taxon>
        <taxon>Actinomycetes</taxon>
        <taxon>Mycobacteriales</taxon>
        <taxon>Mycobacteriaceae</taxon>
        <taxon>Mycolicibacterium</taxon>
    </lineage>
</organism>
<dbReference type="EMBL" id="JAHBOM010000011">
    <property type="protein sequence ID" value="MBU8824401.1"/>
    <property type="molecule type" value="Genomic_DNA"/>
</dbReference>
<reference evidence="1 2" key="1">
    <citation type="submission" date="2021-05" db="EMBL/GenBank/DDBJ databases">
        <title>Draft Genome Sequences of Clinical Respiratory Isolates of Mycobacterium goodii Recovered in Ireland.</title>
        <authorList>
            <person name="Flanagan P.R."/>
            <person name="Mok S."/>
            <person name="Roycroft E."/>
            <person name="Rogers T.R."/>
            <person name="Fitzgibbon M."/>
        </authorList>
    </citation>
    <scope>NUCLEOTIDE SEQUENCE [LARGE SCALE GENOMIC DNA]</scope>
    <source>
        <strain evidence="1 2">14IE55</strain>
    </source>
</reference>